<keyword evidence="2" id="KW-0812">Transmembrane</keyword>
<name>A0A290XDV2_9GAMM</name>
<keyword evidence="2" id="KW-1133">Transmembrane helix</keyword>
<dbReference type="SUPFAM" id="SSF56112">
    <property type="entry name" value="Protein kinase-like (PK-like)"/>
    <property type="match status" value="1"/>
</dbReference>
<dbReference type="InterPro" id="IPR004147">
    <property type="entry name" value="ABC1_dom"/>
</dbReference>
<protein>
    <submittedName>
        <fullName evidence="4">Ubiquinone biosynthesis protein UbiB</fullName>
    </submittedName>
</protein>
<evidence type="ECO:0000313" key="4">
    <source>
        <dbReference type="EMBL" id="ATD67307.1"/>
    </source>
</evidence>
<feature type="transmembrane region" description="Helical" evidence="2">
    <location>
        <begin position="532"/>
        <end position="556"/>
    </location>
</feature>
<accession>A0A290XDV2</accession>
<feature type="domain" description="ABC1 atypical kinase-like" evidence="3">
    <location>
        <begin position="100"/>
        <end position="340"/>
    </location>
</feature>
<evidence type="ECO:0000259" key="3">
    <source>
        <dbReference type="Pfam" id="PF03109"/>
    </source>
</evidence>
<dbReference type="PANTHER" id="PTHR10566">
    <property type="entry name" value="CHAPERONE-ACTIVITY OF BC1 COMPLEX CABC1 -RELATED"/>
    <property type="match status" value="1"/>
</dbReference>
<evidence type="ECO:0000256" key="2">
    <source>
        <dbReference type="SAM" id="Phobius"/>
    </source>
</evidence>
<feature type="transmembrane region" description="Helical" evidence="2">
    <location>
        <begin position="500"/>
        <end position="520"/>
    </location>
</feature>
<evidence type="ECO:0000313" key="5">
    <source>
        <dbReference type="Proteomes" id="UP000218968"/>
    </source>
</evidence>
<dbReference type="Pfam" id="PF03109">
    <property type="entry name" value="ABC1"/>
    <property type="match status" value="1"/>
</dbReference>
<dbReference type="CDD" id="cd05121">
    <property type="entry name" value="ABC1_ADCK3-like"/>
    <property type="match status" value="1"/>
</dbReference>
<comment type="similarity">
    <text evidence="1">Belongs to the protein kinase superfamily. ADCK protein kinase family.</text>
</comment>
<evidence type="ECO:0000256" key="1">
    <source>
        <dbReference type="ARBA" id="ARBA00009670"/>
    </source>
</evidence>
<dbReference type="InterPro" id="IPR011009">
    <property type="entry name" value="Kinase-like_dom_sf"/>
</dbReference>
<dbReference type="KEGG" id="lum:CNR27_07520"/>
<gene>
    <name evidence="4" type="ORF">CNR27_07520</name>
</gene>
<sequence length="562" mass="62322">MWETLATVRDLGRIQEIASVLVRYGFGDVVRRIGMADALERAGRLLHIGHDGEDPVLRMSTPERVRHALQDLGPTFVKLGQVLATRVDLLPPEWIETLSRLQSQVPPVPMALLRPQLEHDLGGAPEHIFARFEEVPMAAASLGQAHRAWLHDGTAVVLKVRRPGIREVVDADLRLLARLSEVVQAQAPDLRRYRPREVVRQFEASLHEEMDFARECRNAERIAANLADDPRVLVPRVYWEWTSERLNVQELVDGIPASDLAAVDAAGLDRHALAVTGAEVMMRMVFEDGVFHADPHPGNLFFMRDGRVAVIDFGMVGRIPPPLREQVARLVYGLVFQQAQMACDVLLDWTDAADVDEARLHAEIYSLVDQYRGLPLRELPMATMLGEVTGLLRRHGLMLPPDLALLIKALLTLEGLGRQLDPEFDMAGAAQPWLTRLMWRRHSPRALAARGRRSLAAALDLMADLPRDLRHLLRSARHGRLRAQIEVTSLQSFGAQVNSAANRLTMGVVIAALIIGSSIVMHSVGTGSPNRWLMALGVIGFVGAGLGGLGILLAIWRSGRRR</sequence>
<organism evidence="4 5">
    <name type="scientific">Luteimonas chenhongjianii</name>
    <dbReference type="NCBI Taxonomy" id="2006110"/>
    <lineage>
        <taxon>Bacteria</taxon>
        <taxon>Pseudomonadati</taxon>
        <taxon>Pseudomonadota</taxon>
        <taxon>Gammaproteobacteria</taxon>
        <taxon>Lysobacterales</taxon>
        <taxon>Lysobacteraceae</taxon>
        <taxon>Luteimonas</taxon>
    </lineage>
</organism>
<reference evidence="5" key="1">
    <citation type="submission" date="2017-09" db="EMBL/GenBank/DDBJ databases">
        <title>Luteimonas liuhanmingii sp.nov., isolated from the intestinal contents of Tibetan Plateau Pika in Yushu, Qinghai Province, China.</title>
        <authorList>
            <person name="Gui Z."/>
        </authorList>
    </citation>
    <scope>NUCLEOTIDE SEQUENCE [LARGE SCALE GENOMIC DNA]</scope>
    <source>
        <strain evidence="5">100111</strain>
    </source>
</reference>
<keyword evidence="5" id="KW-1185">Reference proteome</keyword>
<dbReference type="AlphaFoldDB" id="A0A290XDV2"/>
<dbReference type="EMBL" id="CP023406">
    <property type="protein sequence ID" value="ATD67307.1"/>
    <property type="molecule type" value="Genomic_DNA"/>
</dbReference>
<keyword evidence="4" id="KW-0830">Ubiquinone</keyword>
<keyword evidence="2" id="KW-0472">Membrane</keyword>
<proteinExistence type="inferred from homology"/>
<dbReference type="Proteomes" id="UP000218968">
    <property type="component" value="Chromosome"/>
</dbReference>
<dbReference type="InterPro" id="IPR050154">
    <property type="entry name" value="UbiB_kinase"/>
</dbReference>
<dbReference type="RefSeq" id="WP_096297629.1">
    <property type="nucleotide sequence ID" value="NZ_CP023406.1"/>
</dbReference>
<dbReference type="PANTHER" id="PTHR10566:SF113">
    <property type="entry name" value="PROTEIN ACTIVITY OF BC1 COMPLEX KINASE 7, CHLOROPLASTIC"/>
    <property type="match status" value="1"/>
</dbReference>
<dbReference type="OrthoDB" id="9795390at2"/>